<accession>J7RFX0</accession>
<dbReference type="RefSeq" id="XP_022462684.1">
    <property type="nucleotide sequence ID" value="XM_022611257.1"/>
</dbReference>
<evidence type="ECO:0000256" key="1">
    <source>
        <dbReference type="SAM" id="MobiDB-lite"/>
    </source>
</evidence>
<dbReference type="HOGENOM" id="CLU_597242_0_0_1"/>
<dbReference type="eggNOG" id="ENOG502RYF8">
    <property type="taxonomic scope" value="Eukaryota"/>
</dbReference>
<keyword evidence="2" id="KW-0472">Membrane</keyword>
<feature type="compositionally biased region" description="Basic residues" evidence="1">
    <location>
        <begin position="279"/>
        <end position="293"/>
    </location>
</feature>
<evidence type="ECO:0000313" key="3">
    <source>
        <dbReference type="EMBL" id="CCK68438.1"/>
    </source>
</evidence>
<organism evidence="3 4">
    <name type="scientific">Huiozyma naganishii (strain ATCC MYA-139 / BCRC 22969 / CBS 8797 / KCTC 17520 / NBRC 10181 / NCYC 3082 / Yp74L-3)</name>
    <name type="common">Yeast</name>
    <name type="synonym">Kazachstania naganishii</name>
    <dbReference type="NCBI Taxonomy" id="1071383"/>
    <lineage>
        <taxon>Eukaryota</taxon>
        <taxon>Fungi</taxon>
        <taxon>Dikarya</taxon>
        <taxon>Ascomycota</taxon>
        <taxon>Saccharomycotina</taxon>
        <taxon>Saccharomycetes</taxon>
        <taxon>Saccharomycetales</taxon>
        <taxon>Saccharomycetaceae</taxon>
        <taxon>Huiozyma</taxon>
    </lineage>
</organism>
<protein>
    <recommendedName>
        <fullName evidence="5">Phospholipid/glycerol acyltransferase domain-containing protein</fullName>
    </recommendedName>
</protein>
<feature type="transmembrane region" description="Helical" evidence="2">
    <location>
        <begin position="31"/>
        <end position="54"/>
    </location>
</feature>
<evidence type="ECO:0000256" key="2">
    <source>
        <dbReference type="SAM" id="Phobius"/>
    </source>
</evidence>
<dbReference type="AlphaFoldDB" id="J7RFX0"/>
<dbReference type="KEGG" id="kng:KNAG_0A07860"/>
<evidence type="ECO:0008006" key="5">
    <source>
        <dbReference type="Google" id="ProtNLM"/>
    </source>
</evidence>
<dbReference type="EMBL" id="HE978314">
    <property type="protein sequence ID" value="CCK68438.1"/>
    <property type="molecule type" value="Genomic_DNA"/>
</dbReference>
<dbReference type="Proteomes" id="UP000006310">
    <property type="component" value="Chromosome 1"/>
</dbReference>
<keyword evidence="2" id="KW-0812">Transmembrane</keyword>
<reference evidence="4" key="2">
    <citation type="submission" date="2012-08" db="EMBL/GenBank/DDBJ databases">
        <title>Genome sequence of Kazachstania naganishii.</title>
        <authorList>
            <person name="Gordon J.L."/>
            <person name="Armisen D."/>
            <person name="Proux-Wera E."/>
            <person name="OhEigeartaigh S.S."/>
            <person name="Byrne K.P."/>
            <person name="Wolfe K.H."/>
        </authorList>
    </citation>
    <scope>NUCLEOTIDE SEQUENCE [LARGE SCALE GENOMIC DNA]</scope>
    <source>
        <strain evidence="4">ATCC MYA-139 / BCRC 22969 / CBS 8797 / CCRC 22969 / KCTC 17520 / NBRC 10181 / NCYC 3082</strain>
    </source>
</reference>
<dbReference type="GeneID" id="34524073"/>
<gene>
    <name evidence="3" type="primary">KNAG0A07860</name>
    <name evidence="3" type="ordered locus">KNAG_0A07860</name>
</gene>
<evidence type="ECO:0000313" key="4">
    <source>
        <dbReference type="Proteomes" id="UP000006310"/>
    </source>
</evidence>
<dbReference type="OrthoDB" id="272512at2759"/>
<sequence>MEKYTNYRDKGTGIGPFFPVPSRRASTVTKIGLWTVFLVKLVLTLPLLVAAILIPMIRPRVLRWTTSFLFGMQLDVRADGVRRSDLSRFPWPRAGDDKIYVVNWTSALDSLVCSLLSGGGTPQFLVPDTQPGAPSAWRVLTAWEFFRLTCAGSLHARRFGRAWPGHVAQQQQQQQPQQRGPLFAFPEGTCSNGKTVLPFAGSLHELLSPAGQPGGEPGSPAALVPLRVSFPRAATTPLQVSLRALAPGCCCWAPPREGALPGGLRRRHGRPERHPARRSERRRPLHARRRRSGRRGEDSLLRRVQRRPVMHLPGGPGLSLANHRQDRYRCGRLPNRAPACVPARAIAISARSGRKKKRALGLPRPAGSLRRRLRRAHICAVDSPSAGDPECSCTRCGSRGSHGILRWLLSTTSVYVEFLYLYVGAVSPLILSREIPRYSSLFCAFPVGYGLRLDGDVR</sequence>
<keyword evidence="4" id="KW-1185">Reference proteome</keyword>
<feature type="region of interest" description="Disordered" evidence="1">
    <location>
        <begin position="260"/>
        <end position="301"/>
    </location>
</feature>
<name>J7RFX0_HUIN7</name>
<keyword evidence="2" id="KW-1133">Transmembrane helix</keyword>
<proteinExistence type="predicted"/>
<dbReference type="STRING" id="1071383.J7RFX0"/>
<reference evidence="3 4" key="1">
    <citation type="journal article" date="2011" name="Proc. Natl. Acad. Sci. U.S.A.">
        <title>Evolutionary erosion of yeast sex chromosomes by mating-type switching accidents.</title>
        <authorList>
            <person name="Gordon J.L."/>
            <person name="Armisen D."/>
            <person name="Proux-Wera E."/>
            <person name="Oheigeartaigh S.S."/>
            <person name="Byrne K.P."/>
            <person name="Wolfe K.H."/>
        </authorList>
    </citation>
    <scope>NUCLEOTIDE SEQUENCE [LARGE SCALE GENOMIC DNA]</scope>
    <source>
        <strain evidence="4">ATCC MYA-139 / BCRC 22969 / CBS 8797 / CCRC 22969 / KCTC 17520 / NBRC 10181 / NCYC 3082</strain>
    </source>
</reference>